<evidence type="ECO:0000313" key="3">
    <source>
        <dbReference type="Proteomes" id="UP000194841"/>
    </source>
</evidence>
<feature type="coiled-coil region" evidence="1">
    <location>
        <begin position="272"/>
        <end position="454"/>
    </location>
</feature>
<dbReference type="Proteomes" id="UP000194841">
    <property type="component" value="Unassembled WGS sequence"/>
</dbReference>
<evidence type="ECO:0000313" key="2">
    <source>
        <dbReference type="EMBL" id="OUL57727.1"/>
    </source>
</evidence>
<name>A0A244CQ33_PSEDV</name>
<reference evidence="2 3" key="1">
    <citation type="submission" date="2017-02" db="EMBL/GenBank/DDBJ databases">
        <title>Pseudoalteromonas ulvae TC14 Genome.</title>
        <authorList>
            <person name="Molmeret M."/>
        </authorList>
    </citation>
    <scope>NUCLEOTIDE SEQUENCE [LARGE SCALE GENOMIC DNA]</scope>
    <source>
        <strain evidence="2">TC14</strain>
    </source>
</reference>
<dbReference type="EMBL" id="MWPV01000003">
    <property type="protein sequence ID" value="OUL57727.1"/>
    <property type="molecule type" value="Genomic_DNA"/>
</dbReference>
<keyword evidence="3" id="KW-1185">Reference proteome</keyword>
<feature type="coiled-coil region" evidence="1">
    <location>
        <begin position="93"/>
        <end position="232"/>
    </location>
</feature>
<gene>
    <name evidence="2" type="ORF">B1199_11760</name>
</gene>
<dbReference type="RefSeq" id="WP_086744310.1">
    <property type="nucleotide sequence ID" value="NZ_MWPV01000003.1"/>
</dbReference>
<accession>A0A244CQ33</accession>
<comment type="caution">
    <text evidence="2">The sequence shown here is derived from an EMBL/GenBank/DDBJ whole genome shotgun (WGS) entry which is preliminary data.</text>
</comment>
<dbReference type="AlphaFoldDB" id="A0A244CQ33"/>
<organism evidence="2 3">
    <name type="scientific">Pseudoalteromonas ulvae</name>
    <dbReference type="NCBI Taxonomy" id="107327"/>
    <lineage>
        <taxon>Bacteria</taxon>
        <taxon>Pseudomonadati</taxon>
        <taxon>Pseudomonadota</taxon>
        <taxon>Gammaproteobacteria</taxon>
        <taxon>Alteromonadales</taxon>
        <taxon>Pseudoalteromonadaceae</taxon>
        <taxon>Pseudoalteromonas</taxon>
    </lineage>
</organism>
<evidence type="ECO:0000256" key="1">
    <source>
        <dbReference type="SAM" id="Coils"/>
    </source>
</evidence>
<sequence length="531" mass="60105">MGEFQGSQLHQLLQSLESVSAKDTLHKVAQELSIEPVVLHANLTDTISIGHPYIDQVSQQLIEIMTPQLKGLMLVACQQALEKGHQAAIVQHQADEDEAIKALDEQIKSLQKTNSDLETQARTEQANTQQALDELTSLKEQLVELEAVKTQFEALQSAAQEQVNVQQELQAQLSEKTTQQQKLAEQLQQSESALAKQKELNALQSNKVKQLIEERSQENASLDDRLKQQERHYQKELADVKTALVDVEAELAHSQQAVAEQQKISANHVKKIQDYQEQLQDKTELLSHIENSSEASQQQLDALAKEKESLAKQLESEQQSLSSLNTQFEQANTRFKQIENNNETLQASLSTKEQELSTLQSSVTALEEAHSVLTQEYENLVQINNEFKEKAEEQAKKHDGRFNDLKKDLFAESKLLKAELEQALTNIVTLEQEREQLSEQLSELRVKEKGYQDAISEKENLLANQDSALNMAQGRNSSLVSRLEAESQQARSAYESIRTQNNELTEKIEELEGKVTEFRLKFEYAQQQLTS</sequence>
<dbReference type="OrthoDB" id="6315963at2"/>
<keyword evidence="1" id="KW-0175">Coiled coil</keyword>
<proteinExistence type="predicted"/>
<feature type="coiled-coil region" evidence="1">
    <location>
        <begin position="480"/>
        <end position="528"/>
    </location>
</feature>
<protein>
    <submittedName>
        <fullName evidence="2">Uncharacterized protein</fullName>
    </submittedName>
</protein>